<feature type="compositionally biased region" description="Low complexity" evidence="1">
    <location>
        <begin position="163"/>
        <end position="175"/>
    </location>
</feature>
<reference evidence="3" key="1">
    <citation type="submission" date="2014-03" db="EMBL/GenBank/DDBJ databases">
        <title>The Genome Sequence of Puccinia striiformis f. sp. tritici PST-78.</title>
        <authorList>
            <consortium name="The Broad Institute Genome Sequencing Platform"/>
            <person name="Cuomo C."/>
            <person name="Hulbert S."/>
            <person name="Chen X."/>
            <person name="Walker B."/>
            <person name="Young S.K."/>
            <person name="Zeng Q."/>
            <person name="Gargeya S."/>
            <person name="Fitzgerald M."/>
            <person name="Haas B."/>
            <person name="Abouelleil A."/>
            <person name="Alvarado L."/>
            <person name="Arachchi H.M."/>
            <person name="Berlin A.M."/>
            <person name="Chapman S.B."/>
            <person name="Goldberg J."/>
            <person name="Griggs A."/>
            <person name="Gujja S."/>
            <person name="Hansen M."/>
            <person name="Howarth C."/>
            <person name="Imamovic A."/>
            <person name="Larimer J."/>
            <person name="McCowan C."/>
            <person name="Montmayeur A."/>
            <person name="Murphy C."/>
            <person name="Neiman D."/>
            <person name="Pearson M."/>
            <person name="Priest M."/>
            <person name="Roberts A."/>
            <person name="Saif S."/>
            <person name="Shea T."/>
            <person name="Sisk P."/>
            <person name="Sykes S."/>
            <person name="Wortman J."/>
            <person name="Nusbaum C."/>
            <person name="Birren B."/>
        </authorList>
    </citation>
    <scope>NUCLEOTIDE SEQUENCE [LARGE SCALE GENOMIC DNA]</scope>
    <source>
        <strain evidence="3">race PST-78</strain>
    </source>
</reference>
<evidence type="ECO:0000313" key="3">
    <source>
        <dbReference type="Proteomes" id="UP000054564"/>
    </source>
</evidence>
<feature type="compositionally biased region" description="Polar residues" evidence="1">
    <location>
        <begin position="184"/>
        <end position="203"/>
    </location>
</feature>
<accession>A0A0L0VWI4</accession>
<sequence>MLTPISPPESDRFVEIIKNDDQDIIDIKKVNNAPSYLDEEEDNLSPIPIPNAINHIIPEEANLEEENLNNPLSDNNDLNQPTVIPKDVPTEDHQSQLFLDEPALNDLDRPLDIKQQQPMTIISTSNDYLDSAKIIGDSDLRVIESEPSGSLDPTHPDDYHQLPDSSPSSFSNPSSVLDIKDENLSQFEVNQSGSESTSSDLMG</sequence>
<gene>
    <name evidence="2" type="ORF">PSTG_03150</name>
</gene>
<feature type="region of interest" description="Disordered" evidence="1">
    <location>
        <begin position="144"/>
        <end position="203"/>
    </location>
</feature>
<organism evidence="2 3">
    <name type="scientific">Puccinia striiformis f. sp. tritici PST-78</name>
    <dbReference type="NCBI Taxonomy" id="1165861"/>
    <lineage>
        <taxon>Eukaryota</taxon>
        <taxon>Fungi</taxon>
        <taxon>Dikarya</taxon>
        <taxon>Basidiomycota</taxon>
        <taxon>Pucciniomycotina</taxon>
        <taxon>Pucciniomycetes</taxon>
        <taxon>Pucciniales</taxon>
        <taxon>Pucciniaceae</taxon>
        <taxon>Puccinia</taxon>
    </lineage>
</organism>
<comment type="caution">
    <text evidence="2">The sequence shown here is derived from an EMBL/GenBank/DDBJ whole genome shotgun (WGS) entry which is preliminary data.</text>
</comment>
<evidence type="ECO:0000313" key="2">
    <source>
        <dbReference type="EMBL" id="KNF03628.1"/>
    </source>
</evidence>
<evidence type="ECO:0000256" key="1">
    <source>
        <dbReference type="SAM" id="MobiDB-lite"/>
    </source>
</evidence>
<keyword evidence="3" id="KW-1185">Reference proteome</keyword>
<proteinExistence type="predicted"/>
<protein>
    <submittedName>
        <fullName evidence="2">Uncharacterized protein</fullName>
    </submittedName>
</protein>
<dbReference type="AlphaFoldDB" id="A0A0L0VWI4"/>
<dbReference type="EMBL" id="AJIL01000016">
    <property type="protein sequence ID" value="KNF03628.1"/>
    <property type="molecule type" value="Genomic_DNA"/>
</dbReference>
<name>A0A0L0VWI4_9BASI</name>
<dbReference type="Proteomes" id="UP000054564">
    <property type="component" value="Unassembled WGS sequence"/>
</dbReference>